<protein>
    <submittedName>
        <fullName evidence="6">Transcriptional regulator</fullName>
    </submittedName>
</protein>
<sequence length="216" mass="23858">MANEERVRVLDPERDAAALKALTHPLRNRLLGLLRLEGPATATELARRTGQSSAATSYHLRVLARYGFVAEAAHRDGRERRWRSVHDVTSWNNAAMSATPDSRAFLSATRRQQLDELARLQARYEEDVAAGRLAPEWLEVSGISDLFLRLTPESLAELWRTFHDKRRELAARDADDPRARTVVVLRAALPLTPRGEEAQEETGAGGAGACAAGEGE</sequence>
<reference evidence="6 7" key="1">
    <citation type="journal article" date="2014" name="Int. J. Syst. Evol. Microbiol.">
        <title>Streptomyces hoynatensis sp. nov., isolated from deep marine sediment.</title>
        <authorList>
            <person name="Veyisoglu A."/>
            <person name="Sahin N."/>
        </authorList>
    </citation>
    <scope>NUCLEOTIDE SEQUENCE [LARGE SCALE GENOMIC DNA]</scope>
    <source>
        <strain evidence="6 7">KCTC 29097</strain>
    </source>
</reference>
<feature type="region of interest" description="Disordered" evidence="4">
    <location>
        <begin position="191"/>
        <end position="216"/>
    </location>
</feature>
<dbReference type="InterPro" id="IPR036390">
    <property type="entry name" value="WH_DNA-bd_sf"/>
</dbReference>
<dbReference type="RefSeq" id="WP_120679592.1">
    <property type="nucleotide sequence ID" value="NZ_RBAL01000007.1"/>
</dbReference>
<dbReference type="InterPro" id="IPR036388">
    <property type="entry name" value="WH-like_DNA-bd_sf"/>
</dbReference>
<evidence type="ECO:0000256" key="4">
    <source>
        <dbReference type="SAM" id="MobiDB-lite"/>
    </source>
</evidence>
<name>A0A3A9Z2P2_9ACTN</name>
<dbReference type="GO" id="GO:0003700">
    <property type="term" value="F:DNA-binding transcription factor activity"/>
    <property type="evidence" value="ECO:0007669"/>
    <property type="project" value="InterPro"/>
</dbReference>
<evidence type="ECO:0000313" key="6">
    <source>
        <dbReference type="EMBL" id="RKN41696.1"/>
    </source>
</evidence>
<evidence type="ECO:0000256" key="3">
    <source>
        <dbReference type="ARBA" id="ARBA00023163"/>
    </source>
</evidence>
<dbReference type="SUPFAM" id="SSF46785">
    <property type="entry name" value="Winged helix' DNA-binding domain"/>
    <property type="match status" value="1"/>
</dbReference>
<evidence type="ECO:0000256" key="1">
    <source>
        <dbReference type="ARBA" id="ARBA00023015"/>
    </source>
</evidence>
<dbReference type="AlphaFoldDB" id="A0A3A9Z2P2"/>
<dbReference type="PANTHER" id="PTHR33154:SF15">
    <property type="entry name" value="REGULATORY PROTEIN ARSR"/>
    <property type="match status" value="1"/>
</dbReference>
<dbReference type="InterPro" id="IPR011991">
    <property type="entry name" value="ArsR-like_HTH"/>
</dbReference>
<dbReference type="SMART" id="SM00418">
    <property type="entry name" value="HTH_ARSR"/>
    <property type="match status" value="1"/>
</dbReference>
<keyword evidence="7" id="KW-1185">Reference proteome</keyword>
<keyword evidence="2" id="KW-0238">DNA-binding</keyword>
<dbReference type="InterPro" id="IPR001845">
    <property type="entry name" value="HTH_ArsR_DNA-bd_dom"/>
</dbReference>
<dbReference type="Proteomes" id="UP000272474">
    <property type="component" value="Unassembled WGS sequence"/>
</dbReference>
<dbReference type="InterPro" id="IPR051081">
    <property type="entry name" value="HTH_MetalResp_TranReg"/>
</dbReference>
<dbReference type="Pfam" id="PF12840">
    <property type="entry name" value="HTH_20"/>
    <property type="match status" value="1"/>
</dbReference>
<evidence type="ECO:0000313" key="7">
    <source>
        <dbReference type="Proteomes" id="UP000272474"/>
    </source>
</evidence>
<comment type="caution">
    <text evidence="6">The sequence shown here is derived from an EMBL/GenBank/DDBJ whole genome shotgun (WGS) entry which is preliminary data.</text>
</comment>
<keyword evidence="1" id="KW-0805">Transcription regulation</keyword>
<accession>A0A3A9Z2P2</accession>
<feature type="domain" description="HTH arsR-type" evidence="5">
    <location>
        <begin position="17"/>
        <end position="97"/>
    </location>
</feature>
<proteinExistence type="predicted"/>
<dbReference type="GO" id="GO:0003677">
    <property type="term" value="F:DNA binding"/>
    <property type="evidence" value="ECO:0007669"/>
    <property type="project" value="UniProtKB-KW"/>
</dbReference>
<dbReference type="EMBL" id="RBAL01000007">
    <property type="protein sequence ID" value="RKN41696.1"/>
    <property type="molecule type" value="Genomic_DNA"/>
</dbReference>
<dbReference type="PANTHER" id="PTHR33154">
    <property type="entry name" value="TRANSCRIPTIONAL REGULATOR, ARSR FAMILY"/>
    <property type="match status" value="1"/>
</dbReference>
<keyword evidence="3" id="KW-0804">Transcription</keyword>
<evidence type="ECO:0000256" key="2">
    <source>
        <dbReference type="ARBA" id="ARBA00023125"/>
    </source>
</evidence>
<dbReference type="CDD" id="cd00090">
    <property type="entry name" value="HTH_ARSR"/>
    <property type="match status" value="1"/>
</dbReference>
<organism evidence="6 7">
    <name type="scientific">Streptomyces hoynatensis</name>
    <dbReference type="NCBI Taxonomy" id="1141874"/>
    <lineage>
        <taxon>Bacteria</taxon>
        <taxon>Bacillati</taxon>
        <taxon>Actinomycetota</taxon>
        <taxon>Actinomycetes</taxon>
        <taxon>Kitasatosporales</taxon>
        <taxon>Streptomycetaceae</taxon>
        <taxon>Streptomyces</taxon>
    </lineage>
</organism>
<dbReference type="Gene3D" id="1.10.10.10">
    <property type="entry name" value="Winged helix-like DNA-binding domain superfamily/Winged helix DNA-binding domain"/>
    <property type="match status" value="1"/>
</dbReference>
<evidence type="ECO:0000259" key="5">
    <source>
        <dbReference type="SMART" id="SM00418"/>
    </source>
</evidence>
<gene>
    <name evidence="6" type="ORF">D7294_14545</name>
</gene>
<dbReference type="OrthoDB" id="7945987at2"/>